<evidence type="ECO:0000313" key="7">
    <source>
        <dbReference type="Proteomes" id="UP000188169"/>
    </source>
</evidence>
<dbReference type="Gene3D" id="1.10.8.350">
    <property type="entry name" value="Bacterial muramidase"/>
    <property type="match status" value="1"/>
</dbReference>
<dbReference type="PANTHER" id="PTHR30163:SF10">
    <property type="entry name" value="TRANSGLYCOLASE-RELATED"/>
    <property type="match status" value="1"/>
</dbReference>
<protein>
    <submittedName>
        <fullName evidence="6">Membrane-bound lytic murein transglycosylase B</fullName>
        <ecNumber evidence="6">4.2.2.-</ecNumber>
    </submittedName>
</protein>
<dbReference type="InterPro" id="IPR043426">
    <property type="entry name" value="MltB-like"/>
</dbReference>
<reference evidence="7" key="1">
    <citation type="submission" date="2017-02" db="EMBL/GenBank/DDBJ databases">
        <authorList>
            <person name="Mornico D."/>
        </authorList>
    </citation>
    <scope>NUCLEOTIDE SEQUENCE [LARGE SCALE GENOMIC DNA]</scope>
</reference>
<proteinExistence type="predicted"/>
<sequence length="497" mass="53817">MSSKSPSLSSSICVLAPSSVARLSGLCLLFSASLLLGMNSSQAAQAEAPTLDNQKFNACLDNLVQTGPFAGVKDTFAQYRPQQGDPSVLESLDYQPEFAKEPWDYLASLVDEERVLDGINASNQYADVLARIESEYGVNRYDVLGVWGVESDFGTKLGKKDVVESLATLSCFGRRQSYFRGEYVSALKILKQGDIDKADFKGSWAGAFGQTQFMPSTFLQLAQDFDGDGRKDLVNSQADALASTANFLKNSGYQPGQPWGYEVRLPASINAKNDRKNKQPISHWRSLGLTLTDGSPLPDSLASAGLFLPSGKNGPAFLVGRNFDSFYAYNASENYALAIAHLSKQIENQDTNVEFATAWPTDDPGLSRKESREVQESLNLLGYDIGEVDGIIGDGTRRAIQKYQADNGLEPDGKAGKKIHQHLMDSSAKLRQAAQQAEADETSLESESSIATGSSSSAKNAEAKSDSSGFLQNKSLMAIAISLLILLAIIIVSRRRH</sequence>
<feature type="transmembrane region" description="Helical" evidence="2">
    <location>
        <begin position="475"/>
        <end position="493"/>
    </location>
</feature>
<dbReference type="FunFam" id="1.10.8.350:FF:000001">
    <property type="entry name" value="Lytic murein transglycosylase B"/>
    <property type="match status" value="1"/>
</dbReference>
<feature type="compositionally biased region" description="Low complexity" evidence="1">
    <location>
        <begin position="445"/>
        <end position="460"/>
    </location>
</feature>
<dbReference type="Pfam" id="PF01471">
    <property type="entry name" value="PG_binding_1"/>
    <property type="match status" value="1"/>
</dbReference>
<organism evidence="6 7">
    <name type="scientific">Psychrobacter pasteurii</name>
    <dbReference type="NCBI Taxonomy" id="1945520"/>
    <lineage>
        <taxon>Bacteria</taxon>
        <taxon>Pseudomonadati</taxon>
        <taxon>Pseudomonadota</taxon>
        <taxon>Gammaproteobacteria</taxon>
        <taxon>Moraxellales</taxon>
        <taxon>Moraxellaceae</taxon>
        <taxon>Psychrobacter</taxon>
    </lineage>
</organism>
<dbReference type="InterPro" id="IPR011970">
    <property type="entry name" value="MltB_2"/>
</dbReference>
<dbReference type="InterPro" id="IPR023346">
    <property type="entry name" value="Lysozyme-like_dom_sf"/>
</dbReference>
<keyword evidence="2" id="KW-0472">Membrane</keyword>
<dbReference type="NCBIfam" id="TIGR02283">
    <property type="entry name" value="MltB_2"/>
    <property type="match status" value="1"/>
</dbReference>
<dbReference type="PANTHER" id="PTHR30163">
    <property type="entry name" value="MEMBRANE-BOUND LYTIC MUREIN TRANSGLYCOSYLASE B"/>
    <property type="match status" value="1"/>
</dbReference>
<gene>
    <name evidence="6" type="primary">mltB_1</name>
    <name evidence="6" type="ORF">A1019T_00732</name>
</gene>
<dbReference type="InterPro" id="IPR036365">
    <property type="entry name" value="PGBD-like_sf"/>
</dbReference>
<keyword evidence="6" id="KW-0456">Lyase</keyword>
<dbReference type="Pfam" id="PF13406">
    <property type="entry name" value="SLT_2"/>
    <property type="match status" value="1"/>
</dbReference>
<keyword evidence="7" id="KW-1185">Reference proteome</keyword>
<name>A0A1R4EE51_9GAMM</name>
<feature type="region of interest" description="Disordered" evidence="1">
    <location>
        <begin position="427"/>
        <end position="462"/>
    </location>
</feature>
<dbReference type="EC" id="4.2.2.-" evidence="6"/>
<feature type="signal peptide" evidence="3">
    <location>
        <begin position="1"/>
        <end position="43"/>
    </location>
</feature>
<dbReference type="GO" id="GO:0008933">
    <property type="term" value="F:peptidoglycan lytic transglycosylase activity"/>
    <property type="evidence" value="ECO:0007669"/>
    <property type="project" value="TreeGrafter"/>
</dbReference>
<evidence type="ECO:0000313" key="6">
    <source>
        <dbReference type="EMBL" id="SJM36765.1"/>
    </source>
</evidence>
<dbReference type="InterPro" id="IPR031304">
    <property type="entry name" value="SLT_2"/>
</dbReference>
<feature type="domain" description="Transglycosylase SLT" evidence="5">
    <location>
        <begin position="72"/>
        <end position="343"/>
    </location>
</feature>
<dbReference type="CDD" id="cd13399">
    <property type="entry name" value="Slt35-like"/>
    <property type="match status" value="1"/>
</dbReference>
<evidence type="ECO:0000259" key="4">
    <source>
        <dbReference type="Pfam" id="PF01471"/>
    </source>
</evidence>
<keyword evidence="2" id="KW-1133">Transmembrane helix</keyword>
<dbReference type="EMBL" id="FUGD01000061">
    <property type="protein sequence ID" value="SJM36765.1"/>
    <property type="molecule type" value="Genomic_DNA"/>
</dbReference>
<feature type="chain" id="PRO_5012481284" evidence="3">
    <location>
        <begin position="44"/>
        <end position="497"/>
    </location>
</feature>
<keyword evidence="3" id="KW-0732">Signal</keyword>
<evidence type="ECO:0000256" key="1">
    <source>
        <dbReference type="SAM" id="MobiDB-lite"/>
    </source>
</evidence>
<evidence type="ECO:0000256" key="3">
    <source>
        <dbReference type="SAM" id="SignalP"/>
    </source>
</evidence>
<dbReference type="GO" id="GO:0009253">
    <property type="term" value="P:peptidoglycan catabolic process"/>
    <property type="evidence" value="ECO:0007669"/>
    <property type="project" value="TreeGrafter"/>
</dbReference>
<dbReference type="InterPro" id="IPR002477">
    <property type="entry name" value="Peptidoglycan-bd-like"/>
</dbReference>
<dbReference type="SUPFAM" id="SSF47090">
    <property type="entry name" value="PGBD-like"/>
    <property type="match status" value="1"/>
</dbReference>
<accession>A0A1R4EE51</accession>
<evidence type="ECO:0000256" key="2">
    <source>
        <dbReference type="SAM" id="Phobius"/>
    </source>
</evidence>
<dbReference type="AlphaFoldDB" id="A0A1R4EE51"/>
<dbReference type="Proteomes" id="UP000188169">
    <property type="component" value="Unassembled WGS sequence"/>
</dbReference>
<dbReference type="InterPro" id="IPR036366">
    <property type="entry name" value="PGBDSf"/>
</dbReference>
<dbReference type="SUPFAM" id="SSF53955">
    <property type="entry name" value="Lysozyme-like"/>
    <property type="match status" value="1"/>
</dbReference>
<keyword evidence="2" id="KW-0812">Transmembrane</keyword>
<dbReference type="Gene3D" id="1.10.530.10">
    <property type="match status" value="1"/>
</dbReference>
<feature type="domain" description="Peptidoglycan binding-like" evidence="4">
    <location>
        <begin position="369"/>
        <end position="422"/>
    </location>
</feature>
<evidence type="ECO:0000259" key="5">
    <source>
        <dbReference type="Pfam" id="PF13406"/>
    </source>
</evidence>
<dbReference type="Gene3D" id="1.10.101.10">
    <property type="entry name" value="PGBD-like superfamily/PGBD"/>
    <property type="match status" value="1"/>
</dbReference>